<evidence type="ECO:0000313" key="3">
    <source>
        <dbReference type="Proteomes" id="UP000182409"/>
    </source>
</evidence>
<organism evidence="2 3">
    <name type="scientific">Terriglobus roseus</name>
    <dbReference type="NCBI Taxonomy" id="392734"/>
    <lineage>
        <taxon>Bacteria</taxon>
        <taxon>Pseudomonadati</taxon>
        <taxon>Acidobacteriota</taxon>
        <taxon>Terriglobia</taxon>
        <taxon>Terriglobales</taxon>
        <taxon>Acidobacteriaceae</taxon>
        <taxon>Terriglobus</taxon>
    </lineage>
</organism>
<accession>A0A1H4MX36</accession>
<dbReference type="InterPro" id="IPR006944">
    <property type="entry name" value="Phage/GTA_portal"/>
</dbReference>
<dbReference type="Proteomes" id="UP000182409">
    <property type="component" value="Unassembled WGS sequence"/>
</dbReference>
<name>A0A1H4MX36_9BACT</name>
<feature type="region of interest" description="Disordered" evidence="1">
    <location>
        <begin position="378"/>
        <end position="415"/>
    </location>
</feature>
<gene>
    <name evidence="2" type="ORF">SAMN05443244_2068</name>
</gene>
<reference evidence="2 3" key="1">
    <citation type="submission" date="2016-10" db="EMBL/GenBank/DDBJ databases">
        <authorList>
            <person name="de Groot N.N."/>
        </authorList>
    </citation>
    <scope>NUCLEOTIDE SEQUENCE [LARGE SCALE GENOMIC DNA]</scope>
    <source>
        <strain evidence="2 3">AB35.6</strain>
    </source>
</reference>
<evidence type="ECO:0000313" key="2">
    <source>
        <dbReference type="EMBL" id="SEB87589.1"/>
    </source>
</evidence>
<protein>
    <submittedName>
        <fullName evidence="2">Phage portal protein BeeE</fullName>
    </submittedName>
</protein>
<evidence type="ECO:0000256" key="1">
    <source>
        <dbReference type="SAM" id="MobiDB-lite"/>
    </source>
</evidence>
<sequence>MTAAADNTRKTAMLPSVLSPWRPAGSMHAMPKATPQNLRRFAEMPMARRAINVVKDRISSMDWQVRPKRDAEVTVELTARMKALRHALEQPNPQDSFRTLLEPVLEDIIVGGFGAVEVETTGDSQQPVRLWPVDGATVAMDATWCGAADAPRYLQTQLGAAAGVPLLDRELMYVRLNPRTHTPFGLGRLEVAFETLNQFLSANRYAGKLASNSVVQYALWLDEATPQQHERLIHWWQDEIEGTGQVPILSTANKPEVLRFAGGTDADLRLQWQEFLLRIVANAFDLPPMLLGLESDVNRSTAGEMAEQAFQSAIVPVAKLVAEHITRDVIGKALGWDDLEFVFSDLLTRDAAEEADLQIRLLEAGVLSVAEVRAMRGLEPASEGPKTLGEGSSSATKRDGSGVSGGAQPSEPSAV</sequence>
<proteinExistence type="predicted"/>
<dbReference type="EMBL" id="FNSD01000001">
    <property type="protein sequence ID" value="SEB87589.1"/>
    <property type="molecule type" value="Genomic_DNA"/>
</dbReference>
<dbReference type="AlphaFoldDB" id="A0A1H4MX36"/>
<dbReference type="RefSeq" id="WP_244502036.1">
    <property type="nucleotide sequence ID" value="NZ_FNSD01000001.1"/>
</dbReference>
<dbReference type="Pfam" id="PF04860">
    <property type="entry name" value="Phage_portal"/>
    <property type="match status" value="1"/>
</dbReference>